<dbReference type="Gene3D" id="1.10.101.10">
    <property type="entry name" value="PGBD-like superfamily/PGBD"/>
    <property type="match status" value="1"/>
</dbReference>
<organism evidence="1 2">
    <name type="scientific">Parvularcula bermudensis (strain ATCC BAA-594 / HTCC2503 / KCTC 12087)</name>
    <dbReference type="NCBI Taxonomy" id="314260"/>
    <lineage>
        <taxon>Bacteria</taxon>
        <taxon>Pseudomonadati</taxon>
        <taxon>Pseudomonadota</taxon>
        <taxon>Alphaproteobacteria</taxon>
        <taxon>Parvularculales</taxon>
        <taxon>Parvularculaceae</taxon>
        <taxon>Parvularcula</taxon>
    </lineage>
</organism>
<dbReference type="InterPro" id="IPR036365">
    <property type="entry name" value="PGBD-like_sf"/>
</dbReference>
<dbReference type="EMBL" id="CP002156">
    <property type="protein sequence ID" value="ADM08868.1"/>
    <property type="molecule type" value="Genomic_DNA"/>
</dbReference>
<name>E0TE47_PARBH</name>
<dbReference type="AlphaFoldDB" id="E0TE47"/>
<proteinExistence type="predicted"/>
<dbReference type="Pfam" id="PF06282">
    <property type="entry name" value="DUF1036"/>
    <property type="match status" value="2"/>
</dbReference>
<reference evidence="1 2" key="2">
    <citation type="journal article" date="2011" name="J. Bacteriol.">
        <title>Complete genome sequence of strain HTCC2503T of Parvularcula bermudensis, the type species of the order "Parvularculales" in the class Alphaproteobacteria.</title>
        <authorList>
            <person name="Oh H.M."/>
            <person name="Kang I."/>
            <person name="Vergin K.L."/>
            <person name="Kang D."/>
            <person name="Rhee K.H."/>
            <person name="Giovannoni S.J."/>
            <person name="Cho J.C."/>
        </authorList>
    </citation>
    <scope>NUCLEOTIDE SEQUENCE [LARGE SCALE GENOMIC DNA]</scope>
    <source>
        <strain evidence="2">ATCC BAA-594 / HTCC2503 / KCTC 12087</strain>
    </source>
</reference>
<dbReference type="RefSeq" id="WP_013299842.1">
    <property type="nucleotide sequence ID" value="NC_014414.1"/>
</dbReference>
<sequence length="358" mass="39402">MVARSLSFRGCRPPLIAGLVGFLLCAPFLVSSAHAQYSFCNKTSYALSAAIGYVDDEDLVTRGWWRLRSGQCKRVLSDRVQPGRYFVYAEAIPGHRGELRTWSGETPLCVQNDSLFTLRDQNSCTSDPRRQRRFLPVDVDESTDGTKTTEFVEESNFTAFSAEVAGVQRLLKDIGLYEGLIDGSFGGETKGALTRFVRQKGLGNAGAINETVIDALMAEANSTDSNRGFVFCNATMLPVWAAFAQPDSQSEEYTSSGWWRLESQDCAKVRRGSVENENFYVYGVMEADGRSVPLAGGDTSFCISTVQFEAPGDAPCEELGYETANFRRVEATNSKAWTFQFTPELFNPALAPRSGSTN</sequence>
<accession>E0TE47</accession>
<protein>
    <recommendedName>
        <fullName evidence="3">Peptidoglycan binding-like domain-containing protein</fullName>
    </recommendedName>
</protein>
<dbReference type="HOGENOM" id="CLU_798957_0_0_5"/>
<dbReference type="KEGG" id="pbr:PB2503_03967"/>
<evidence type="ECO:0000313" key="1">
    <source>
        <dbReference type="EMBL" id="ADM08868.1"/>
    </source>
</evidence>
<dbReference type="OrthoDB" id="9806840at2"/>
<keyword evidence="2" id="KW-1185">Reference proteome</keyword>
<reference evidence="2" key="1">
    <citation type="submission" date="2010-08" db="EMBL/GenBank/DDBJ databases">
        <title>Genome sequence of Parvularcula bermudensis HTCC2503.</title>
        <authorList>
            <person name="Kang D.-M."/>
            <person name="Oh H.-M."/>
            <person name="Cho J.-C."/>
        </authorList>
    </citation>
    <scope>NUCLEOTIDE SEQUENCE [LARGE SCALE GENOMIC DNA]</scope>
    <source>
        <strain evidence="2">ATCC BAA-594 / HTCC2503 / KCTC 12087</strain>
    </source>
</reference>
<dbReference type="InterPro" id="IPR009380">
    <property type="entry name" value="DUF1036"/>
</dbReference>
<dbReference type="SUPFAM" id="SSF47090">
    <property type="entry name" value="PGBD-like"/>
    <property type="match status" value="1"/>
</dbReference>
<evidence type="ECO:0008006" key="3">
    <source>
        <dbReference type="Google" id="ProtNLM"/>
    </source>
</evidence>
<dbReference type="STRING" id="314260.PB2503_03967"/>
<dbReference type="Proteomes" id="UP000001302">
    <property type="component" value="Chromosome"/>
</dbReference>
<gene>
    <name evidence="1" type="ordered locus">PB2503_03967</name>
</gene>
<dbReference type="InterPro" id="IPR036366">
    <property type="entry name" value="PGBDSf"/>
</dbReference>
<evidence type="ECO:0000313" key="2">
    <source>
        <dbReference type="Proteomes" id="UP000001302"/>
    </source>
</evidence>
<dbReference type="eggNOG" id="COG5480">
    <property type="taxonomic scope" value="Bacteria"/>
</dbReference>
<dbReference type="eggNOG" id="COG3409">
    <property type="taxonomic scope" value="Bacteria"/>
</dbReference>